<evidence type="ECO:0007829" key="6">
    <source>
        <dbReference type="PubMed" id="21269460"/>
    </source>
</evidence>
<protein>
    <submittedName>
        <fullName evidence="2">Aldehyde dehydrogenase 16 family member A1</fullName>
    </submittedName>
</protein>
<dbReference type="Bgee" id="ENSG00000161618">
    <property type="expression patterns" value="Expressed in granulocyte and 143 other cell types or tissues"/>
</dbReference>
<reference evidence="2 3" key="3">
    <citation type="journal article" date="2004" name="Nature">
        <title>Finishing the euchromatic sequence of the human genome.</title>
        <authorList>
            <consortium name="International Human Genome Sequencing Consortium"/>
        </authorList>
    </citation>
    <scope>NUCLEOTIDE SEQUENCE [LARGE SCALE GENOMIC DNA]</scope>
</reference>
<evidence type="ECO:0000313" key="3">
    <source>
        <dbReference type="Proteomes" id="UP000005640"/>
    </source>
</evidence>
<evidence type="ECO:0000313" key="2">
    <source>
        <dbReference type="Ensembl" id="ENSP00000469507.1"/>
    </source>
</evidence>
<evidence type="ECO:0007829" key="7">
    <source>
        <dbReference type="PubMed" id="24275569"/>
    </source>
</evidence>
<feature type="region of interest" description="Disordered" evidence="1">
    <location>
        <begin position="88"/>
        <end position="107"/>
    </location>
</feature>
<dbReference type="OpenTargets" id="ENSG00000161618"/>
<gene>
    <name evidence="2" type="primary">ALDH16A1</name>
</gene>
<dbReference type="HOGENOM" id="CLU_1630835_0_0_1"/>
<evidence type="ECO:0007829" key="5">
    <source>
        <dbReference type="ProteomicsDB" id="M0QY06"/>
    </source>
</evidence>
<reference evidence="6" key="4">
    <citation type="journal article" date="2011" name="BMC Syst. Biol.">
        <title>Initial characterization of the human central proteome.</title>
        <authorList>
            <person name="Burkard T.R."/>
            <person name="Planyavsky M."/>
            <person name="Kaupe I."/>
            <person name="Breitwieser F.P."/>
            <person name="Burckstummer T."/>
            <person name="Bennett K.L."/>
            <person name="Superti-Furga G."/>
            <person name="Colinge J."/>
        </authorList>
    </citation>
    <scope>IDENTIFICATION BY MASS SPECTROMETRY [LARGE SCALE ANALYSIS]</scope>
</reference>
<sequence length="163" mass="17514">INAHGLRDPSVPTGGCKESGCSWHGGPDGLYEYLRPSGTPARLSCLSKNLNYDTFGLAVPSTLPAGPEIGPSPAPPYGLFVGGRFQAPGARSSRPIRDSSGNLHGYVAEGGAKDIRAGRASPQEPGQPCCGPWRLHWSAGSLPWPRGWRGRERSSRLRRRRWS</sequence>
<dbReference type="Ensembl" id="ENST00000600265.1">
    <property type="protein sequence ID" value="ENSP00000469507.1"/>
    <property type="gene ID" value="ENSG00000161618.10"/>
</dbReference>
<organism evidence="2 3">
    <name type="scientific">Homo sapiens</name>
    <name type="common">Human</name>
    <dbReference type="NCBI Taxonomy" id="9606"/>
    <lineage>
        <taxon>Eukaryota</taxon>
        <taxon>Metazoa</taxon>
        <taxon>Chordata</taxon>
        <taxon>Craniata</taxon>
        <taxon>Vertebrata</taxon>
        <taxon>Euteleostomi</taxon>
        <taxon>Mammalia</taxon>
        <taxon>Eutheria</taxon>
        <taxon>Euarchontoglires</taxon>
        <taxon>Primates</taxon>
        <taxon>Haplorrhini</taxon>
        <taxon>Catarrhini</taxon>
        <taxon>Hominidae</taxon>
        <taxon>Homo</taxon>
    </lineage>
</organism>
<dbReference type="MassIVE" id="M0QY06"/>
<reference evidence="7" key="5">
    <citation type="journal article" date="2014" name="J. Proteomics">
        <title>An enzyme assisted RP-RPLC approach for in-depth analysis of human liver phosphoproteome.</title>
        <authorList>
            <person name="Bian Y."/>
            <person name="Song C."/>
            <person name="Cheng K."/>
            <person name="Dong M."/>
            <person name="Wang F."/>
            <person name="Huang J."/>
            <person name="Sun D."/>
            <person name="Wang L."/>
            <person name="Ye M."/>
            <person name="Zou H."/>
        </authorList>
    </citation>
    <scope>IDENTIFICATION BY MASS SPECTROMETRY [LARGE SCALE ANALYSIS]</scope>
</reference>
<dbReference type="GeneTree" id="ENSGT00940000161135"/>
<reference evidence="2" key="6">
    <citation type="submission" date="2025-08" db="UniProtKB">
        <authorList>
            <consortium name="Ensembl"/>
        </authorList>
    </citation>
    <scope>IDENTIFICATION</scope>
</reference>
<dbReference type="EMBL" id="AC010619">
    <property type="status" value="NOT_ANNOTATED_CDS"/>
    <property type="molecule type" value="Genomic_DNA"/>
</dbReference>
<dbReference type="VEuPathDB" id="HostDB:ENSG00000161618"/>
<accession>M0QY06</accession>
<name>M0QY06_HUMAN</name>
<keyword evidence="3" id="KW-1185">Reference proteome</keyword>
<reference evidence="2 3" key="1">
    <citation type="journal article" date="2001" name="Nature">
        <title>Initial sequencing and analysis of the human genome.</title>
        <authorList>
            <consortium name="International Human Genome Sequencing Consortium"/>
            <person name="Lander E.S."/>
            <person name="Linton L.M."/>
            <person name="Birren B."/>
            <person name="Nusbaum C."/>
            <person name="Zody M.C."/>
            <person name="Baldwin J."/>
            <person name="Devon K."/>
            <person name="Dewar K."/>
            <person name="Doyle M."/>
            <person name="FitzHugh W."/>
            <person name="Funke R."/>
            <person name="Gage D."/>
            <person name="Harris K."/>
            <person name="Heaford A."/>
            <person name="Howland J."/>
            <person name="Kann L."/>
            <person name="Lehoczky J."/>
            <person name="LeVine R."/>
            <person name="McEwan P."/>
            <person name="McKernan K."/>
            <person name="Meldrim J."/>
            <person name="Mesirov J.P."/>
            <person name="Miranda C."/>
            <person name="Morris W."/>
            <person name="Naylor J."/>
            <person name="Raymond C."/>
            <person name="Rosetti M."/>
            <person name="Santos R."/>
            <person name="Sheridan A."/>
            <person name="Sougnez C."/>
            <person name="Stange-Thomann N."/>
            <person name="Stojanovic N."/>
            <person name="Subramanian A."/>
            <person name="Wyman D."/>
            <person name="Rogers J."/>
            <person name="Sulston J."/>
            <person name="Ainscough R."/>
            <person name="Beck S."/>
            <person name="Bentley D."/>
            <person name="Burton J."/>
            <person name="Clee C."/>
            <person name="Carter N."/>
            <person name="Coulson A."/>
            <person name="Deadman R."/>
            <person name="Deloukas P."/>
            <person name="Dunham A."/>
            <person name="Dunham I."/>
            <person name="Durbin R."/>
            <person name="French L."/>
            <person name="Grafham D."/>
            <person name="Gregory S."/>
            <person name="Hubbard T."/>
            <person name="Humphray S."/>
            <person name="Hunt A."/>
            <person name="Jones M."/>
            <person name="Lloyd C."/>
            <person name="McMurray A."/>
            <person name="Matthews L."/>
            <person name="Mercer S."/>
            <person name="Milne S."/>
            <person name="Mullikin J.C."/>
            <person name="Mungall A."/>
            <person name="Plumb R."/>
            <person name="Ross M."/>
            <person name="Shownkeen R."/>
            <person name="Sims S."/>
            <person name="Waterston R.H."/>
            <person name="Wilson R.K."/>
            <person name="Hillier L.W."/>
            <person name="McPherson J.D."/>
            <person name="Marra M.A."/>
            <person name="Mardis E.R."/>
            <person name="Fulton L.A."/>
            <person name="Chinwalla A.T."/>
            <person name="Pepin K.H."/>
            <person name="Gish W.R."/>
            <person name="Chissoe S.L."/>
            <person name="Wendl M.C."/>
            <person name="Delehaunty K.D."/>
            <person name="Miner T.L."/>
            <person name="Delehaunty A."/>
            <person name="Kramer J.B."/>
            <person name="Cook L.L."/>
            <person name="Fulton R.S."/>
            <person name="Johnson D.L."/>
            <person name="Minx P.J."/>
            <person name="Clifton S.W."/>
            <person name="Hawkins T."/>
            <person name="Branscomb E."/>
            <person name="Predki P."/>
            <person name="Richardson P."/>
            <person name="Wenning S."/>
            <person name="Slezak T."/>
            <person name="Doggett N."/>
            <person name="Cheng J.F."/>
            <person name="Olsen A."/>
            <person name="Lucas S."/>
            <person name="Elkin C."/>
            <person name="Uberbacher E."/>
            <person name="Frazier M."/>
            <person name="Gibbs R.A."/>
            <person name="Muzny D.M."/>
            <person name="Scherer S.E."/>
            <person name="Bouck J.B."/>
            <person name="Sodergren E.J."/>
            <person name="Worley K.C."/>
            <person name="Rives C.M."/>
            <person name="Gorrell J.H."/>
            <person name="Metzker M.L."/>
            <person name="Naylor S.L."/>
            <person name="Kucherlapati R.S."/>
            <person name="Nelson D.L."/>
            <person name="Weinstock G.M."/>
            <person name="Sakaki Y."/>
            <person name="Fujiyama A."/>
            <person name="Hattori M."/>
            <person name="Yada T."/>
            <person name="Toyoda A."/>
            <person name="Itoh T."/>
            <person name="Kawagoe C."/>
            <person name="Watanabe H."/>
            <person name="Totoki Y."/>
            <person name="Taylor T."/>
            <person name="Weissenbach J."/>
            <person name="Heilig R."/>
            <person name="Saurin W."/>
            <person name="Artiguenave F."/>
            <person name="Brottier P."/>
            <person name="Bruls T."/>
            <person name="Pelletier E."/>
            <person name="Robert C."/>
            <person name="Wincker P."/>
            <person name="Smith D.R."/>
            <person name="Doucette-Stamm L."/>
            <person name="Rubenfield M."/>
            <person name="Weinstock K."/>
            <person name="Lee H.M."/>
            <person name="Dubois J."/>
            <person name="Rosenthal A."/>
            <person name="Platzer M."/>
            <person name="Nyakatura G."/>
            <person name="Taudien S."/>
            <person name="Rump A."/>
            <person name="Yang H."/>
            <person name="Yu J."/>
            <person name="Wang J."/>
            <person name="Huang G."/>
            <person name="Gu J."/>
            <person name="Hood L."/>
            <person name="Rowen L."/>
            <person name="Madan A."/>
            <person name="Qin S."/>
            <person name="Davis R.W."/>
            <person name="Federspiel N.A."/>
            <person name="Abola A.P."/>
            <person name="Proctor M.J."/>
            <person name="Myers R.M."/>
            <person name="Schmutz J."/>
            <person name="Dickson M."/>
            <person name="Grimwood J."/>
            <person name="Cox D.R."/>
            <person name="Olson M.V."/>
            <person name="Kaul R."/>
            <person name="Raymond C."/>
            <person name="Shimizu N."/>
            <person name="Kawasaki K."/>
            <person name="Minoshima S."/>
            <person name="Evans G.A."/>
            <person name="Athanasiou M."/>
            <person name="Schultz R."/>
            <person name="Roe B.A."/>
            <person name="Chen F."/>
            <person name="Pan H."/>
            <person name="Ramser J."/>
            <person name="Lehrach H."/>
            <person name="Reinhardt R."/>
            <person name="McCombie W.R."/>
            <person name="de la Bastide M."/>
            <person name="Dedhia N."/>
            <person name="Blocker H."/>
            <person name="Hornischer K."/>
            <person name="Nordsiek G."/>
            <person name="Agarwala R."/>
            <person name="Aravind L."/>
            <person name="Bailey J.A."/>
            <person name="Bateman A."/>
            <person name="Batzoglou S."/>
            <person name="Birney E."/>
            <person name="Bork P."/>
            <person name="Brown D.G."/>
            <person name="Burge C.B."/>
            <person name="Cerutti L."/>
            <person name="Chen H.C."/>
            <person name="Church D."/>
            <person name="Clamp M."/>
            <person name="Copley R.R."/>
            <person name="Doerks T."/>
            <person name="Eddy S.R."/>
            <person name="Eichler E.E."/>
            <person name="Furey T.S."/>
            <person name="Galagan J."/>
            <person name="Gilbert J.G."/>
            <person name="Harmon C."/>
            <person name="Hayashizaki Y."/>
            <person name="Haussler D."/>
            <person name="Hermjakob H."/>
            <person name="Hokamp K."/>
            <person name="Jang W."/>
            <person name="Johnson L.S."/>
            <person name="Jones T.A."/>
            <person name="Kasif S."/>
            <person name="Kaspryzk A."/>
            <person name="Kennedy S."/>
            <person name="Kent W.J."/>
            <person name="Kitts P."/>
            <person name="Koonin E.V."/>
            <person name="Korf I."/>
            <person name="Kulp D."/>
            <person name="Lancet D."/>
            <person name="Lowe T.M."/>
            <person name="McLysaght A."/>
            <person name="Mikkelsen T."/>
            <person name="Moran J.V."/>
            <person name="Mulder N."/>
            <person name="Pollara V.J."/>
            <person name="Ponting C.P."/>
            <person name="Schuler G."/>
            <person name="Schultz J."/>
            <person name="Slater G."/>
            <person name="Smit A.F."/>
            <person name="Stupka E."/>
            <person name="Szustakowski J."/>
            <person name="Thierry-Mieg D."/>
            <person name="Thierry-Mieg J."/>
            <person name="Wagner L."/>
            <person name="Wallis J."/>
            <person name="Wheeler R."/>
            <person name="Williams A."/>
            <person name="Wolf Y.I."/>
            <person name="Wolfe K.H."/>
            <person name="Yang S.P."/>
            <person name="Yeh R.F."/>
            <person name="Collins F."/>
            <person name="Guyer M.S."/>
            <person name="Peterson J."/>
            <person name="Felsenfeld A."/>
            <person name="Wetterstrand K.A."/>
            <person name="Patrinos A."/>
            <person name="Morgan M.J."/>
            <person name="de Jong P."/>
            <person name="Catanese J.J."/>
            <person name="Osoegawa K."/>
            <person name="Shizuya H."/>
            <person name="Choi S."/>
            <person name="Chen Y.J."/>
        </authorList>
    </citation>
    <scope>NUCLEOTIDE SEQUENCE [LARGE SCALE GENOMIC DNA]</scope>
</reference>
<keyword evidence="4 5" id="KW-1267">Proteomics identification</keyword>
<feature type="non-terminal residue" evidence="2">
    <location>
        <position position="1"/>
    </location>
</feature>
<reference evidence="2 3" key="2">
    <citation type="journal article" date="2004" name="Nature">
        <title>The DNA sequence and biology of human chromosome 19.</title>
        <authorList>
            <person name="Grimwood J."/>
            <person name="Gordon L.A."/>
            <person name="Olsen A."/>
            <person name="Terry A."/>
            <person name="Schmutz J."/>
            <person name="Lamerdin J."/>
            <person name="Hellsten U."/>
            <person name="Goodstein D."/>
            <person name="Couronne O."/>
            <person name="Tran-Gyamfi M."/>
            <person name="Aerts A."/>
            <person name="Altherr M."/>
            <person name="Ashworth L."/>
            <person name="Bajorek E."/>
            <person name="Black S."/>
            <person name="Branscomb E."/>
            <person name="Caenepeel S."/>
            <person name="Carrano A."/>
            <person name="Caoile C."/>
            <person name="Chan Y.M."/>
            <person name="Christensen M."/>
            <person name="Cleland C.A."/>
            <person name="Copeland A."/>
            <person name="Dalin E."/>
            <person name="Dehal P."/>
            <person name="Denys M."/>
            <person name="Detter J.C."/>
            <person name="Escobar J."/>
            <person name="Flowers D."/>
            <person name="Fotopulos D."/>
            <person name="Garcia C."/>
            <person name="Georgescu A.M."/>
            <person name="Glavina T."/>
            <person name="Gomez M."/>
            <person name="Gonzales E."/>
            <person name="Groza M."/>
            <person name="Hammon N."/>
            <person name="Hawkins T."/>
            <person name="Haydu L."/>
            <person name="Ho I."/>
            <person name="Huang W."/>
            <person name="Israni S."/>
            <person name="Jett J."/>
            <person name="Kadner K."/>
            <person name="Kimball H."/>
            <person name="Kobayashi A."/>
            <person name="Larionov V."/>
            <person name="Leem S.H."/>
            <person name="Lopez F."/>
            <person name="Lou Y."/>
            <person name="Lowry S."/>
            <person name="Malfatti S."/>
            <person name="Martinez D."/>
            <person name="McCready P."/>
            <person name="Medina C."/>
            <person name="Morgan J."/>
            <person name="Nelson K."/>
            <person name="Nolan M."/>
            <person name="Ovcharenko I."/>
            <person name="Pitluck S."/>
            <person name="Pollard M."/>
            <person name="Popkie A.P."/>
            <person name="Predki P."/>
            <person name="Quan G."/>
            <person name="Ramirez L."/>
            <person name="Rash S."/>
            <person name="Retterer J."/>
            <person name="Rodriguez A."/>
            <person name="Rogers S."/>
            <person name="Salamov A."/>
            <person name="Salazar A."/>
            <person name="She X."/>
            <person name="Smith D."/>
            <person name="Slezak T."/>
            <person name="Solovyev V."/>
            <person name="Thayer N."/>
            <person name="Tice H."/>
            <person name="Tsai M."/>
            <person name="Ustaszewska A."/>
            <person name="Vo N."/>
            <person name="Wagner M."/>
            <person name="Wheeler J."/>
            <person name="Wu K."/>
            <person name="Xie G."/>
            <person name="Yang J."/>
            <person name="Dubchak I."/>
            <person name="Furey T.S."/>
            <person name="DeJong P."/>
            <person name="Dickson M."/>
            <person name="Gordon D."/>
            <person name="Eichler E.E."/>
            <person name="Pennacchio L.A."/>
            <person name="Richardson P."/>
            <person name="Stubbs L."/>
            <person name="Rokhsar D.S."/>
            <person name="Myers R.M."/>
            <person name="Rubin E.M."/>
            <person name="Lucas S.M."/>
        </authorList>
    </citation>
    <scope>NUCLEOTIDE SEQUENCE [LARGE SCALE GENOMIC DNA]</scope>
</reference>
<dbReference type="ExpressionAtlas" id="M0QY06">
    <property type="expression patterns" value="baseline and differential"/>
</dbReference>
<dbReference type="HGNC" id="HGNC:28114">
    <property type="gene designation" value="ALDH16A1"/>
</dbReference>
<feature type="region of interest" description="Disordered" evidence="1">
    <location>
        <begin position="138"/>
        <end position="163"/>
    </location>
</feature>
<proteinExistence type="evidence at protein level"/>
<reference evidence="2" key="7">
    <citation type="submission" date="2025-09" db="UniProtKB">
        <authorList>
            <consortium name="Ensembl"/>
        </authorList>
    </citation>
    <scope>IDENTIFICATION</scope>
</reference>
<dbReference type="OrthoDB" id="310895at2759"/>
<dbReference type="AlphaFoldDB" id="M0QY06"/>
<evidence type="ECO:0007829" key="4">
    <source>
        <dbReference type="PeptideAtlas" id="M0QY06"/>
    </source>
</evidence>
<evidence type="ECO:0000256" key="1">
    <source>
        <dbReference type="SAM" id="MobiDB-lite"/>
    </source>
</evidence>
<dbReference type="UCSC" id="uc061bdm.1">
    <property type="organism name" value="human"/>
</dbReference>
<dbReference type="Ensembl" id="ENST00000600265.1">
    <property type="protein sequence ID" value="ENSP00000469507.1"/>
    <property type="gene ID" value="ENSG00000161618.11"/>
</dbReference>
<dbReference type="ChiTaRS" id="ALDH16A1">
    <property type="organism name" value="human"/>
</dbReference>
<dbReference type="Proteomes" id="UP000005640">
    <property type="component" value="Chromosome 19"/>
</dbReference>